<dbReference type="CDD" id="cd06532">
    <property type="entry name" value="Glyco_transf_25"/>
    <property type="match status" value="1"/>
</dbReference>
<dbReference type="OrthoDB" id="416178at2759"/>
<keyword evidence="3" id="KW-1185">Reference proteome</keyword>
<organism evidence="2 3">
    <name type="scientific">Symbiodinium pilosum</name>
    <name type="common">Dinoflagellate</name>
    <dbReference type="NCBI Taxonomy" id="2952"/>
    <lineage>
        <taxon>Eukaryota</taxon>
        <taxon>Sar</taxon>
        <taxon>Alveolata</taxon>
        <taxon>Dinophyceae</taxon>
        <taxon>Suessiales</taxon>
        <taxon>Symbiodiniaceae</taxon>
        <taxon>Symbiodinium</taxon>
    </lineage>
</organism>
<accession>A0A812WVW3</accession>
<protein>
    <submittedName>
        <fullName evidence="2">CERCAM protein</fullName>
    </submittedName>
</protein>
<sequence length="281" mass="31737">MIKKQHPVSFLQVATLAAFALTARHSHLPFAVDVARSTSGTHGVQEVFCINLDQRPECWDFMREQFRELQLAATRWAAVDGQELDLALLAEIGLVNPAALKRYFLPDESKLVGIDLTAGSMGRALSHMQVWKHVIMKYGQTEDDRAVLVVENDCKFLANFRTRLDSALSQVPADWQIVFLGGEDLMQQQGRLDVTEGIRRLYHGFRETTAYLVTVNGCKACLEVTVPLSWQIDTHLTENEVQYDGAPAYTTKPLGYCCYPPLVRRQKRKVTTTDVKKQEHS</sequence>
<dbReference type="Pfam" id="PF01755">
    <property type="entry name" value="Glyco_transf_25"/>
    <property type="match status" value="1"/>
</dbReference>
<dbReference type="EMBL" id="CAJNIZ010044792">
    <property type="protein sequence ID" value="CAE7701066.1"/>
    <property type="molecule type" value="Genomic_DNA"/>
</dbReference>
<name>A0A812WVW3_SYMPI</name>
<evidence type="ECO:0000313" key="3">
    <source>
        <dbReference type="Proteomes" id="UP000649617"/>
    </source>
</evidence>
<dbReference type="Proteomes" id="UP000649617">
    <property type="component" value="Unassembled WGS sequence"/>
</dbReference>
<dbReference type="AlphaFoldDB" id="A0A812WVW3"/>
<proteinExistence type="predicted"/>
<gene>
    <name evidence="2" type="primary">CERCAM</name>
    <name evidence="2" type="ORF">SPIL2461_LOCUS19711</name>
</gene>
<evidence type="ECO:0000313" key="2">
    <source>
        <dbReference type="EMBL" id="CAE7701066.1"/>
    </source>
</evidence>
<evidence type="ECO:0000259" key="1">
    <source>
        <dbReference type="Pfam" id="PF01755"/>
    </source>
</evidence>
<feature type="domain" description="Glycosyl transferase family 25" evidence="1">
    <location>
        <begin position="45"/>
        <end position="226"/>
    </location>
</feature>
<dbReference type="InterPro" id="IPR002654">
    <property type="entry name" value="Glyco_trans_25"/>
</dbReference>
<comment type="caution">
    <text evidence="2">The sequence shown here is derived from an EMBL/GenBank/DDBJ whole genome shotgun (WGS) entry which is preliminary data.</text>
</comment>
<reference evidence="2" key="1">
    <citation type="submission" date="2021-02" db="EMBL/GenBank/DDBJ databases">
        <authorList>
            <person name="Dougan E. K."/>
            <person name="Rhodes N."/>
            <person name="Thang M."/>
            <person name="Chan C."/>
        </authorList>
    </citation>
    <scope>NUCLEOTIDE SEQUENCE</scope>
</reference>